<dbReference type="InterPro" id="IPR044710">
    <property type="entry name" value="PTAC6"/>
</dbReference>
<dbReference type="AlphaFoldDB" id="A0A9D4ZPJ9"/>
<accession>A0A9D4ZPJ9</accession>
<dbReference type="OrthoDB" id="781981at2759"/>
<dbReference type="PANTHER" id="PTHR35994:SF1">
    <property type="entry name" value="PLASTID TRANSCRIPTIONALLY ACTIVE PROTEIN 6, CHLOROPLASTIC"/>
    <property type="match status" value="1"/>
</dbReference>
<dbReference type="PANTHER" id="PTHR35994">
    <property type="entry name" value="EXPRESSED PROTEIN"/>
    <property type="match status" value="1"/>
</dbReference>
<dbReference type="Proteomes" id="UP000886520">
    <property type="component" value="Chromosome 3"/>
</dbReference>
<sequence length="400" mass="45779">MACPCSRPGNISSFPLPRTTSVGGACFLPCQNQHVWTGQQTARPSSSLSATLSQCRVATASHSSLSAEEWDFPPLEGRVRMKWALHASQEDFEVEGMADFDDEEKEEEDEEDLQDFETDYDVGGKFGDHDRHHEGDTFISTRGEAAESVVDYKINEDEFHKLSLQTCDFFIRKVPDVDNDVFDFNEMYVTDPDTDVYAIPRADEKLPKRPVRFTVQKHEHFCTHELPVDSLRAPMVKNELQVMKIFLMKHFKNRRASDPNFVLDFDQIYVIDSKARSISRAKVTLDLPNIVDRDRRSELLVVHDDGATFTVIEEWKRKTPDQIVLERQFHKTKKDLDNYLKSFRDYPISNCLYSASNNEGARDAPIASAVQIEEDISANSRRPNSSVSFSAHMELQHSRC</sequence>
<organism evidence="2 3">
    <name type="scientific">Adiantum capillus-veneris</name>
    <name type="common">Maidenhair fern</name>
    <dbReference type="NCBI Taxonomy" id="13818"/>
    <lineage>
        <taxon>Eukaryota</taxon>
        <taxon>Viridiplantae</taxon>
        <taxon>Streptophyta</taxon>
        <taxon>Embryophyta</taxon>
        <taxon>Tracheophyta</taxon>
        <taxon>Polypodiopsida</taxon>
        <taxon>Polypodiidae</taxon>
        <taxon>Polypodiales</taxon>
        <taxon>Pteridineae</taxon>
        <taxon>Pteridaceae</taxon>
        <taxon>Vittarioideae</taxon>
        <taxon>Adiantum</taxon>
    </lineage>
</organism>
<comment type="caution">
    <text evidence="2">The sequence shown here is derived from an EMBL/GenBank/DDBJ whole genome shotgun (WGS) entry which is preliminary data.</text>
</comment>
<evidence type="ECO:0000313" key="2">
    <source>
        <dbReference type="EMBL" id="KAI5083138.1"/>
    </source>
</evidence>
<keyword evidence="3" id="KW-1185">Reference proteome</keyword>
<gene>
    <name evidence="2" type="ORF">GOP47_0002881</name>
</gene>
<feature type="region of interest" description="Disordered" evidence="1">
    <location>
        <begin position="377"/>
        <end position="400"/>
    </location>
</feature>
<evidence type="ECO:0000313" key="3">
    <source>
        <dbReference type="Proteomes" id="UP000886520"/>
    </source>
</evidence>
<dbReference type="EMBL" id="JABFUD020000002">
    <property type="protein sequence ID" value="KAI5083138.1"/>
    <property type="molecule type" value="Genomic_DNA"/>
</dbReference>
<feature type="compositionally biased region" description="Polar residues" evidence="1">
    <location>
        <begin position="377"/>
        <end position="389"/>
    </location>
</feature>
<proteinExistence type="predicted"/>
<dbReference type="GO" id="GO:0000427">
    <property type="term" value="C:plastid-encoded plastid RNA polymerase complex"/>
    <property type="evidence" value="ECO:0007669"/>
    <property type="project" value="InterPro"/>
</dbReference>
<protein>
    <submittedName>
        <fullName evidence="2">Uncharacterized protein</fullName>
    </submittedName>
</protein>
<reference evidence="2" key="1">
    <citation type="submission" date="2021-01" db="EMBL/GenBank/DDBJ databases">
        <title>Adiantum capillus-veneris genome.</title>
        <authorList>
            <person name="Fang Y."/>
            <person name="Liao Q."/>
        </authorList>
    </citation>
    <scope>NUCLEOTIDE SEQUENCE</scope>
    <source>
        <strain evidence="2">H3</strain>
        <tissue evidence="2">Leaf</tissue>
    </source>
</reference>
<name>A0A9D4ZPJ9_ADICA</name>
<evidence type="ECO:0000256" key="1">
    <source>
        <dbReference type="SAM" id="MobiDB-lite"/>
    </source>
</evidence>